<evidence type="ECO:0000256" key="4">
    <source>
        <dbReference type="ARBA" id="ARBA00023242"/>
    </source>
</evidence>
<dbReference type="EMBL" id="JAJVDC020000024">
    <property type="protein sequence ID" value="KAL1633110.1"/>
    <property type="molecule type" value="Genomic_DNA"/>
</dbReference>
<accession>A0ABR3T0M5</accession>
<reference evidence="6 7" key="1">
    <citation type="submission" date="2024-02" db="EMBL/GenBank/DDBJ databases">
        <title>De novo assembly and annotation of 12 fungi associated with fruit tree decline syndrome in Ontario, Canada.</title>
        <authorList>
            <person name="Sulman M."/>
            <person name="Ellouze W."/>
            <person name="Ilyukhin E."/>
        </authorList>
    </citation>
    <scope>NUCLEOTIDE SEQUENCE [LARGE SCALE GENOMIC DNA]</scope>
    <source>
        <strain evidence="6 7">M1-105</strain>
    </source>
</reference>
<protein>
    <recommendedName>
        <fullName evidence="5">Xylanolytic transcriptional activator regulatory domain-containing protein</fullName>
    </recommendedName>
</protein>
<keyword evidence="2" id="KW-0479">Metal-binding</keyword>
<dbReference type="InterPro" id="IPR007219">
    <property type="entry name" value="XnlR_reg_dom"/>
</dbReference>
<evidence type="ECO:0000313" key="7">
    <source>
        <dbReference type="Proteomes" id="UP001521116"/>
    </source>
</evidence>
<keyword evidence="4" id="KW-0539">Nucleus</keyword>
<sequence length="543" mass="58607">MGRLVSNGQQVSIFAGSSTGVHFISQAEQKLQMLRIHTDSFPSGVYSLYLNSIWSTPPKNSDADLIAAIVAQLPPNTEEIVEAAIDHWTPLYPIVHKPTTLSALRHLLAFPATSTLAILHQTLHLLALGTINHPNPSCPHSHTHHFLCTSEPYHALTTPLTPLLLSAAPSLPTLQALVLAQLYAQLSTRPSLATHLNGAAVRLAQSLGLHRHSQRFRFDALDSELRRRAWHSQHALDAFGSAAAGLPRLVRERDVDADECARAASDDAVTRLDVGAPLPGERSAVDAAVAMFALARATGAALEALYTTTRRRRAVDKVDRLQAELDAWRRRHGAAGVGWVGRWLEAARCCAVVLVNRPALAFTTAHPLFAVSLARCRDASVRLARLVAAEVARDPGTGACVALLYPNGLHMLWQAGLTVLFARWVGEVEGDADADAEVVEVCAETLRRLAEGGVSGEGTGAVRECADVLDLLRGKTFAEVGAVDWAGEGETVAGGRERSPGVQLPAEQLQWNVWDWPMASALELANTLDAMPFDLNFEADMPW</sequence>
<dbReference type="InterPro" id="IPR050987">
    <property type="entry name" value="AtrR-like"/>
</dbReference>
<comment type="caution">
    <text evidence="6">The sequence shown here is derived from an EMBL/GenBank/DDBJ whole genome shotgun (WGS) entry which is preliminary data.</text>
</comment>
<dbReference type="Pfam" id="PF04082">
    <property type="entry name" value="Fungal_trans"/>
    <property type="match status" value="1"/>
</dbReference>
<dbReference type="SMART" id="SM00906">
    <property type="entry name" value="Fungal_trans"/>
    <property type="match status" value="1"/>
</dbReference>
<dbReference type="CDD" id="cd12148">
    <property type="entry name" value="fungal_TF_MHR"/>
    <property type="match status" value="1"/>
</dbReference>
<comment type="subcellular location">
    <subcellularLocation>
        <location evidence="1">Nucleus</location>
    </subcellularLocation>
</comment>
<evidence type="ECO:0000256" key="1">
    <source>
        <dbReference type="ARBA" id="ARBA00004123"/>
    </source>
</evidence>
<keyword evidence="7" id="KW-1185">Reference proteome</keyword>
<evidence type="ECO:0000256" key="3">
    <source>
        <dbReference type="ARBA" id="ARBA00023125"/>
    </source>
</evidence>
<evidence type="ECO:0000259" key="5">
    <source>
        <dbReference type="SMART" id="SM00906"/>
    </source>
</evidence>
<evidence type="ECO:0000256" key="2">
    <source>
        <dbReference type="ARBA" id="ARBA00022723"/>
    </source>
</evidence>
<evidence type="ECO:0000313" key="6">
    <source>
        <dbReference type="EMBL" id="KAL1633110.1"/>
    </source>
</evidence>
<gene>
    <name evidence="6" type="ORF">SLS56_003181</name>
</gene>
<dbReference type="PANTHER" id="PTHR46910:SF3">
    <property type="entry name" value="HALOTOLERANCE PROTEIN 9-RELATED"/>
    <property type="match status" value="1"/>
</dbReference>
<name>A0ABR3T0M5_9PEZI</name>
<dbReference type="Proteomes" id="UP001521116">
    <property type="component" value="Unassembled WGS sequence"/>
</dbReference>
<dbReference type="PANTHER" id="PTHR46910">
    <property type="entry name" value="TRANSCRIPTION FACTOR PDR1"/>
    <property type="match status" value="1"/>
</dbReference>
<feature type="domain" description="Xylanolytic transcriptional activator regulatory" evidence="5">
    <location>
        <begin position="193"/>
        <end position="267"/>
    </location>
</feature>
<keyword evidence="3" id="KW-0238">DNA-binding</keyword>
<organism evidence="6 7">
    <name type="scientific">Neofusicoccum ribis</name>
    <dbReference type="NCBI Taxonomy" id="45134"/>
    <lineage>
        <taxon>Eukaryota</taxon>
        <taxon>Fungi</taxon>
        <taxon>Dikarya</taxon>
        <taxon>Ascomycota</taxon>
        <taxon>Pezizomycotina</taxon>
        <taxon>Dothideomycetes</taxon>
        <taxon>Dothideomycetes incertae sedis</taxon>
        <taxon>Botryosphaeriales</taxon>
        <taxon>Botryosphaeriaceae</taxon>
        <taxon>Neofusicoccum</taxon>
    </lineage>
</organism>
<proteinExistence type="predicted"/>